<dbReference type="RefSeq" id="WP_013881370.1">
    <property type="nucleotide sequence ID" value="NC_015666.1"/>
</dbReference>
<dbReference type="Proteomes" id="UP000006794">
    <property type="component" value="Chromosome"/>
</dbReference>
<proteinExistence type="predicted"/>
<dbReference type="EMBL" id="CP002839">
    <property type="protein sequence ID" value="AEH38484.1"/>
    <property type="molecule type" value="Genomic_DNA"/>
</dbReference>
<sequence>MVSRRQVLALGGGVSALGLAGYTALRPGTDTLTLILLNFDSEPHTLNVELSRPNAERYSEAVVLQEQYDLEAPPDDPDVVAGEHREPEILENDAYHVRVRLEDAPATHGTYRYYPGCPDDDEPDSLYIEVRTEYESDERYIQFTQNRCSGSSGLF</sequence>
<evidence type="ECO:0000313" key="1">
    <source>
        <dbReference type="EMBL" id="AEH38484.1"/>
    </source>
</evidence>
<reference evidence="1 2" key="1">
    <citation type="journal article" date="2012" name="Stand. Genomic Sci.">
        <title>Complete genome sequence of Halopiger xanaduensis type strain (SH-6(T)).</title>
        <authorList>
            <person name="Anderson I."/>
            <person name="Tindall B.J."/>
            <person name="Rohde M."/>
            <person name="Lucas S."/>
            <person name="Han J."/>
            <person name="Lapidus A."/>
            <person name="Cheng J.F."/>
            <person name="Goodwin L."/>
            <person name="Pitluck S."/>
            <person name="Peters L."/>
            <person name="Pati A."/>
            <person name="Mikhailova N."/>
            <person name="Pagani I."/>
            <person name="Teshima H."/>
            <person name="Han C."/>
            <person name="Tapia R."/>
            <person name="Land M."/>
            <person name="Woyke T."/>
            <person name="Klenk H.P."/>
            <person name="Kyrpides N."/>
            <person name="Ivanova N."/>
        </authorList>
    </citation>
    <scope>NUCLEOTIDE SEQUENCE [LARGE SCALE GENOMIC DNA]</scope>
    <source>
        <strain evidence="2">DSM 18323 / JCM 14033 / SH-6</strain>
    </source>
</reference>
<dbReference type="STRING" id="797210.Halxa_3879"/>
<organism evidence="1 2">
    <name type="scientific">Halopiger xanaduensis (strain DSM 18323 / JCM 14033 / SH-6)</name>
    <dbReference type="NCBI Taxonomy" id="797210"/>
    <lineage>
        <taxon>Archaea</taxon>
        <taxon>Methanobacteriati</taxon>
        <taxon>Methanobacteriota</taxon>
        <taxon>Stenosarchaea group</taxon>
        <taxon>Halobacteria</taxon>
        <taxon>Halobacteriales</taxon>
        <taxon>Natrialbaceae</taxon>
        <taxon>Halopiger</taxon>
    </lineage>
</organism>
<dbReference type="OrthoDB" id="177738at2157"/>
<evidence type="ECO:0000313" key="2">
    <source>
        <dbReference type="Proteomes" id="UP000006794"/>
    </source>
</evidence>
<dbReference type="GeneID" id="10798821"/>
<gene>
    <name evidence="1" type="ordered locus">Halxa_3879</name>
</gene>
<dbReference type="eggNOG" id="arCOG06432">
    <property type="taxonomic scope" value="Archaea"/>
</dbReference>
<name>F8DD11_HALXS</name>
<accession>F8DD11</accession>
<keyword evidence="2" id="KW-1185">Reference proteome</keyword>
<protein>
    <submittedName>
        <fullName evidence="1">Uncharacterized protein</fullName>
    </submittedName>
</protein>
<dbReference type="HOGENOM" id="CLU_1773136_0_0_2"/>
<dbReference type="AlphaFoldDB" id="F8DD11"/>
<dbReference type="KEGG" id="hxa:Halxa_3879"/>